<proteinExistence type="predicted"/>
<dbReference type="EMBL" id="UOGF01000108">
    <property type="protein sequence ID" value="VAX33391.1"/>
    <property type="molecule type" value="Genomic_DNA"/>
</dbReference>
<accession>A0A3B1D3N8</accession>
<organism evidence="2">
    <name type="scientific">hydrothermal vent metagenome</name>
    <dbReference type="NCBI Taxonomy" id="652676"/>
    <lineage>
        <taxon>unclassified sequences</taxon>
        <taxon>metagenomes</taxon>
        <taxon>ecological metagenomes</taxon>
    </lineage>
</organism>
<feature type="transmembrane region" description="Helical" evidence="1">
    <location>
        <begin position="101"/>
        <end position="120"/>
    </location>
</feature>
<protein>
    <recommendedName>
        <fullName evidence="3">Prenyltransferase</fullName>
    </recommendedName>
</protein>
<feature type="transmembrane region" description="Helical" evidence="1">
    <location>
        <begin position="222"/>
        <end position="240"/>
    </location>
</feature>
<keyword evidence="1" id="KW-1133">Transmembrane helix</keyword>
<reference evidence="2" key="1">
    <citation type="submission" date="2018-06" db="EMBL/GenBank/DDBJ databases">
        <authorList>
            <person name="Zhirakovskaya E."/>
        </authorList>
    </citation>
    <scope>NUCLEOTIDE SEQUENCE</scope>
</reference>
<evidence type="ECO:0000313" key="2">
    <source>
        <dbReference type="EMBL" id="VAX33391.1"/>
    </source>
</evidence>
<keyword evidence="1" id="KW-0812">Transmembrane</keyword>
<feature type="transmembrane region" description="Helical" evidence="1">
    <location>
        <begin position="150"/>
        <end position="170"/>
    </location>
</feature>
<gene>
    <name evidence="2" type="ORF">MNBD_NITROSPIRAE01-465</name>
</gene>
<evidence type="ECO:0008006" key="3">
    <source>
        <dbReference type="Google" id="ProtNLM"/>
    </source>
</evidence>
<feature type="transmembrane region" description="Helical" evidence="1">
    <location>
        <begin position="59"/>
        <end position="81"/>
    </location>
</feature>
<feature type="transmembrane region" description="Helical" evidence="1">
    <location>
        <begin position="31"/>
        <end position="53"/>
    </location>
</feature>
<feature type="transmembrane region" description="Helical" evidence="1">
    <location>
        <begin position="176"/>
        <end position="195"/>
    </location>
</feature>
<evidence type="ECO:0000256" key="1">
    <source>
        <dbReference type="SAM" id="Phobius"/>
    </source>
</evidence>
<keyword evidence="1" id="KW-0472">Membrane</keyword>
<dbReference type="AlphaFoldDB" id="A0A3B1D3N8"/>
<sequence>MKPTLKTLENLTPDRRSEWFVPQFGPLKFRIFVGLLFLPYTGMVLSFTVIGAMLAEPIYWDRVLAIVLIYFFGLGIAAHALDAIGGSGQKPWGRHFSKRMLWVLAIFSLIPAYGIGLYYIFTETPYLAVLAILEGFFLFAYNLEWFKGRFHTDISFAFSWGVLPLLAGYVIQSNTLSLSVIVMGAAMGLFSYVEIKASRPYKKIKRAVNADNQDLQGIYEKILKGISIGVIFLAFAMMLWRSNY</sequence>
<feature type="transmembrane region" description="Helical" evidence="1">
    <location>
        <begin position="126"/>
        <end position="143"/>
    </location>
</feature>
<name>A0A3B1D3N8_9ZZZZ</name>